<reference evidence="1 2" key="1">
    <citation type="submission" date="2018-06" db="EMBL/GenBank/DDBJ databases">
        <title>Genomic Encyclopedia of Type Strains, Phase IV (KMG-IV): sequencing the most valuable type-strain genomes for metagenomic binning, comparative biology and taxonomic classification.</title>
        <authorList>
            <person name="Goeker M."/>
        </authorList>
    </citation>
    <scope>NUCLEOTIDE SEQUENCE [LARGE SCALE GENOMIC DNA]</scope>
    <source>
        <strain evidence="1 2">DSM 18048</strain>
    </source>
</reference>
<comment type="caution">
    <text evidence="1">The sequence shown here is derived from an EMBL/GenBank/DDBJ whole genome shotgun (WGS) entry which is preliminary data.</text>
</comment>
<dbReference type="Proteomes" id="UP000248326">
    <property type="component" value="Unassembled WGS sequence"/>
</dbReference>
<protein>
    <submittedName>
        <fullName evidence="1">DNA-binding SARP family transcriptional activator</fullName>
    </submittedName>
</protein>
<dbReference type="Gene3D" id="1.25.40.10">
    <property type="entry name" value="Tetratricopeptide repeat domain"/>
    <property type="match status" value="2"/>
</dbReference>
<proteinExistence type="predicted"/>
<organism evidence="1 2">
    <name type="scientific">Deinococcus yavapaiensis KR-236</name>
    <dbReference type="NCBI Taxonomy" id="694435"/>
    <lineage>
        <taxon>Bacteria</taxon>
        <taxon>Thermotogati</taxon>
        <taxon>Deinococcota</taxon>
        <taxon>Deinococci</taxon>
        <taxon>Deinococcales</taxon>
        <taxon>Deinococcaceae</taxon>
        <taxon>Deinococcus</taxon>
    </lineage>
</organism>
<keyword evidence="1" id="KW-0238">DNA-binding</keyword>
<dbReference type="EMBL" id="QJSX01000002">
    <property type="protein sequence ID" value="PYE55799.1"/>
    <property type="molecule type" value="Genomic_DNA"/>
</dbReference>
<dbReference type="OrthoDB" id="62575at2"/>
<evidence type="ECO:0000313" key="1">
    <source>
        <dbReference type="EMBL" id="PYE55799.1"/>
    </source>
</evidence>
<dbReference type="InterPro" id="IPR011990">
    <property type="entry name" value="TPR-like_helical_dom_sf"/>
</dbReference>
<dbReference type="AlphaFoldDB" id="A0A318SA95"/>
<gene>
    <name evidence="1" type="ORF">DES52_102164</name>
</gene>
<dbReference type="RefSeq" id="WP_110885346.1">
    <property type="nucleotide sequence ID" value="NZ_QJSX01000002.1"/>
</dbReference>
<accession>A0A318SA95</accession>
<dbReference type="GO" id="GO:0003677">
    <property type="term" value="F:DNA binding"/>
    <property type="evidence" value="ECO:0007669"/>
    <property type="project" value="UniProtKB-KW"/>
</dbReference>
<dbReference type="SMART" id="SM00028">
    <property type="entry name" value="TPR"/>
    <property type="match status" value="4"/>
</dbReference>
<evidence type="ECO:0000313" key="2">
    <source>
        <dbReference type="Proteomes" id="UP000248326"/>
    </source>
</evidence>
<dbReference type="SUPFAM" id="SSF48452">
    <property type="entry name" value="TPR-like"/>
    <property type="match status" value="1"/>
</dbReference>
<sequence>MLRTLGGLALVEPRFTREKPLLLLAYLALEGTRPRRDVAALFWPDSPNPMNNLAVALNKLRKVGVIGADEARTWCEIECDAVKFRDVVREGRWREATEWYGGAFADGLNFEDVGPDLEEWVYETRERLAREVQSAWSNLAHDAAAHGDFAEAGRCAERALRVASAPPPETDVLRELHRLLLAAEHPAKDELVREARELGVTLVSSAEAARGDLRARPVGRARELESLLALPRGGWAWVGGGPGLGKTTVLRLLEARGWTYLPARSGLPYATLEGLMSVPSGGPDAAARLLARRSFDVAIDDWHAMDEESRAVLERLRRLRPDARVVLAGEGVAPLDVDRTVELGRLGAADLADFPGALEATDGLPSLVGAWLRGEPTSVALEGRLARLPDVARDMHGAFALLDAPDLMLVRRALHLDADAFAEALGTLLRGGFVDASGVVLGRDAALSYLKAHPALEGRLGLALARALPALAALPLYRRARALLRPEDERSVRAAYLAWGRELVRRGFPERAAADLAEAAPSEDVSLLRARALELSGQLKMARDVLTALPESPRQQSLLALVTWRLGFPHEARSHAAAALTGDIEARAEGHNVLGLLAQYEGRFPEAKAAFGRALTLWLAAGDEVRHVGTLTNLAVVRAELGEDVDAAFQEALQAASDNLSLRATVLTAIGRMHERRGQEDDAKRLYREAHDCAHEAGDLKTAALAMNNLAVVWHLEGREREARDAYMAAIGLARNAGDMRVLGMALSNAAELDGNVEGWREAISILEESGFVALAQGYREDLEAFMAR</sequence>
<name>A0A318SA95_9DEIO</name>
<dbReference type="InterPro" id="IPR019734">
    <property type="entry name" value="TPR_rpt"/>
</dbReference>
<keyword evidence="2" id="KW-1185">Reference proteome</keyword>